<dbReference type="Gene3D" id="3.40.50.2300">
    <property type="match status" value="1"/>
</dbReference>
<dbReference type="EMBL" id="LAZR01007366">
    <property type="protein sequence ID" value="KKM85721.1"/>
    <property type="molecule type" value="Genomic_DNA"/>
</dbReference>
<feature type="domain" description="Response regulatory" evidence="7">
    <location>
        <begin position="7"/>
        <end position="121"/>
    </location>
</feature>
<accession>A0A0F9LEQ3</accession>
<evidence type="ECO:0008006" key="9">
    <source>
        <dbReference type="Google" id="ProtNLM"/>
    </source>
</evidence>
<keyword evidence="2" id="KW-0547">Nucleotide-binding</keyword>
<dbReference type="InterPro" id="IPR011006">
    <property type="entry name" value="CheY-like_superfamily"/>
</dbReference>
<sequence length="276" mass="30937">MMKKQSNILIVEDDVSMREFLSDLLTSEGYKVDWSIHGADAKKKVERKSYDIVITDVVMPEVDGVEVLRYVKEKSPDTSVIVITGYSTLKQAVELVKMGADDYFNKPFDNDDMLLVIEKALRRRKFLKDSEGFEEILEKPDTFPEIIGKGGALQFIFEMMKKVAKTDATVLIQGESGTGKELVARAIHDRSPRSSHALIPVNCGAIPETLLESELFGHEKGAFTGAIVRKHGLFEIANDGTIFLDEIGEMSFFLQVKLLRILETGAFRRIGDTKDL</sequence>
<keyword evidence="3" id="KW-0067">ATP-binding</keyword>
<dbReference type="GO" id="GO:0006355">
    <property type="term" value="P:regulation of DNA-templated transcription"/>
    <property type="evidence" value="ECO:0007669"/>
    <property type="project" value="InterPro"/>
</dbReference>
<name>A0A0F9LEQ3_9ZZZZ</name>
<evidence type="ECO:0000256" key="5">
    <source>
        <dbReference type="ARBA" id="ARBA00023163"/>
    </source>
</evidence>
<dbReference type="FunFam" id="3.40.50.2300:FF:000018">
    <property type="entry name" value="DNA-binding transcriptional regulator NtrC"/>
    <property type="match status" value="1"/>
</dbReference>
<dbReference type="AlphaFoldDB" id="A0A0F9LEQ3"/>
<feature type="domain" description="Sigma-54 factor interaction" evidence="6">
    <location>
        <begin position="146"/>
        <end position="276"/>
    </location>
</feature>
<dbReference type="SMART" id="SM00448">
    <property type="entry name" value="REC"/>
    <property type="match status" value="1"/>
</dbReference>
<protein>
    <recommendedName>
        <fullName evidence="9">Response regulatory domain-containing protein</fullName>
    </recommendedName>
</protein>
<keyword evidence="1" id="KW-0597">Phosphoprotein</keyword>
<feature type="non-terminal residue" evidence="8">
    <location>
        <position position="276"/>
    </location>
</feature>
<dbReference type="Pfam" id="PF00158">
    <property type="entry name" value="Sigma54_activat"/>
    <property type="match status" value="1"/>
</dbReference>
<organism evidence="8">
    <name type="scientific">marine sediment metagenome</name>
    <dbReference type="NCBI Taxonomy" id="412755"/>
    <lineage>
        <taxon>unclassified sequences</taxon>
        <taxon>metagenomes</taxon>
        <taxon>ecological metagenomes</taxon>
    </lineage>
</organism>
<dbReference type="SUPFAM" id="SSF52540">
    <property type="entry name" value="P-loop containing nucleoside triphosphate hydrolases"/>
    <property type="match status" value="1"/>
</dbReference>
<dbReference type="SMART" id="SM00382">
    <property type="entry name" value="AAA"/>
    <property type="match status" value="1"/>
</dbReference>
<dbReference type="InterPro" id="IPR003593">
    <property type="entry name" value="AAA+_ATPase"/>
</dbReference>
<evidence type="ECO:0000256" key="3">
    <source>
        <dbReference type="ARBA" id="ARBA00022840"/>
    </source>
</evidence>
<dbReference type="InterPro" id="IPR025662">
    <property type="entry name" value="Sigma_54_int_dom_ATP-bd_1"/>
</dbReference>
<evidence type="ECO:0000256" key="1">
    <source>
        <dbReference type="ARBA" id="ARBA00022553"/>
    </source>
</evidence>
<dbReference type="Gene3D" id="3.40.50.300">
    <property type="entry name" value="P-loop containing nucleotide triphosphate hydrolases"/>
    <property type="match status" value="1"/>
</dbReference>
<proteinExistence type="predicted"/>
<dbReference type="GO" id="GO:0005524">
    <property type="term" value="F:ATP binding"/>
    <property type="evidence" value="ECO:0007669"/>
    <property type="project" value="UniProtKB-KW"/>
</dbReference>
<evidence type="ECO:0000256" key="4">
    <source>
        <dbReference type="ARBA" id="ARBA00023015"/>
    </source>
</evidence>
<reference evidence="8" key="1">
    <citation type="journal article" date="2015" name="Nature">
        <title>Complex archaea that bridge the gap between prokaryotes and eukaryotes.</title>
        <authorList>
            <person name="Spang A."/>
            <person name="Saw J.H."/>
            <person name="Jorgensen S.L."/>
            <person name="Zaremba-Niedzwiedzka K."/>
            <person name="Martijn J."/>
            <person name="Lind A.E."/>
            <person name="van Eijk R."/>
            <person name="Schleper C."/>
            <person name="Guy L."/>
            <person name="Ettema T.J."/>
        </authorList>
    </citation>
    <scope>NUCLEOTIDE SEQUENCE</scope>
</reference>
<dbReference type="InterPro" id="IPR027417">
    <property type="entry name" value="P-loop_NTPase"/>
</dbReference>
<dbReference type="InterPro" id="IPR002078">
    <property type="entry name" value="Sigma_54_int"/>
</dbReference>
<dbReference type="CDD" id="cd00009">
    <property type="entry name" value="AAA"/>
    <property type="match status" value="1"/>
</dbReference>
<dbReference type="FunFam" id="3.40.50.300:FF:000006">
    <property type="entry name" value="DNA-binding transcriptional regulator NtrC"/>
    <property type="match status" value="1"/>
</dbReference>
<dbReference type="Pfam" id="PF00072">
    <property type="entry name" value="Response_reg"/>
    <property type="match status" value="1"/>
</dbReference>
<dbReference type="InterPro" id="IPR001789">
    <property type="entry name" value="Sig_transdc_resp-reg_receiver"/>
</dbReference>
<gene>
    <name evidence="8" type="ORF">LCGC14_1286240</name>
</gene>
<keyword evidence="5" id="KW-0804">Transcription</keyword>
<evidence type="ECO:0000259" key="7">
    <source>
        <dbReference type="PROSITE" id="PS50110"/>
    </source>
</evidence>
<dbReference type="PROSITE" id="PS50110">
    <property type="entry name" value="RESPONSE_REGULATORY"/>
    <property type="match status" value="1"/>
</dbReference>
<evidence type="ECO:0000259" key="6">
    <source>
        <dbReference type="PROSITE" id="PS50045"/>
    </source>
</evidence>
<comment type="caution">
    <text evidence="8">The sequence shown here is derived from an EMBL/GenBank/DDBJ whole genome shotgun (WGS) entry which is preliminary data.</text>
</comment>
<dbReference type="PANTHER" id="PTHR32071">
    <property type="entry name" value="TRANSCRIPTIONAL REGULATORY PROTEIN"/>
    <property type="match status" value="1"/>
</dbReference>
<keyword evidence="4" id="KW-0805">Transcription regulation</keyword>
<evidence type="ECO:0000313" key="8">
    <source>
        <dbReference type="EMBL" id="KKM85721.1"/>
    </source>
</evidence>
<dbReference type="PROSITE" id="PS50045">
    <property type="entry name" value="SIGMA54_INTERACT_4"/>
    <property type="match status" value="1"/>
</dbReference>
<dbReference type="SUPFAM" id="SSF52172">
    <property type="entry name" value="CheY-like"/>
    <property type="match status" value="1"/>
</dbReference>
<dbReference type="GO" id="GO:0000160">
    <property type="term" value="P:phosphorelay signal transduction system"/>
    <property type="evidence" value="ECO:0007669"/>
    <property type="project" value="InterPro"/>
</dbReference>
<dbReference type="PROSITE" id="PS00675">
    <property type="entry name" value="SIGMA54_INTERACT_1"/>
    <property type="match status" value="1"/>
</dbReference>
<evidence type="ECO:0000256" key="2">
    <source>
        <dbReference type="ARBA" id="ARBA00022741"/>
    </source>
</evidence>